<reference evidence="1" key="1">
    <citation type="submission" date="2023-05" db="EMBL/GenBank/DDBJ databases">
        <authorList>
            <consortium name="ELIXIR-Norway"/>
        </authorList>
    </citation>
    <scope>NUCLEOTIDE SEQUENCE</scope>
</reference>
<dbReference type="Proteomes" id="UP001162501">
    <property type="component" value="Chromosome 8"/>
</dbReference>
<protein>
    <submittedName>
        <fullName evidence="1">Uncharacterized protein</fullName>
    </submittedName>
</protein>
<organism evidence="1 2">
    <name type="scientific">Rangifer tarandus platyrhynchus</name>
    <name type="common">Svalbard reindeer</name>
    <dbReference type="NCBI Taxonomy" id="3082113"/>
    <lineage>
        <taxon>Eukaryota</taxon>
        <taxon>Metazoa</taxon>
        <taxon>Chordata</taxon>
        <taxon>Craniata</taxon>
        <taxon>Vertebrata</taxon>
        <taxon>Euteleostomi</taxon>
        <taxon>Mammalia</taxon>
        <taxon>Eutheria</taxon>
        <taxon>Laurasiatheria</taxon>
        <taxon>Artiodactyla</taxon>
        <taxon>Ruminantia</taxon>
        <taxon>Pecora</taxon>
        <taxon>Cervidae</taxon>
        <taxon>Odocoileinae</taxon>
        <taxon>Rangifer</taxon>
    </lineage>
</organism>
<gene>
    <name evidence="1" type="ORF">MRATA1EN22A_LOCUS27356</name>
</gene>
<dbReference type="EMBL" id="OX596092">
    <property type="protein sequence ID" value="CAN0562455.1"/>
    <property type="molecule type" value="Genomic_DNA"/>
</dbReference>
<name>A0AC60A6C8_RANTA</name>
<proteinExistence type="predicted"/>
<evidence type="ECO:0000313" key="1">
    <source>
        <dbReference type="EMBL" id="CAN0562455.1"/>
    </source>
</evidence>
<sequence length="99" mass="11407">MESPHTMCLSFCFSFLHCCWRYCNTRSTHGENRASSYSNSLLQNPESTLSLIEDTSDIKQVRTDTTLDLSQKTRKRYTTYLSIRVTVCAFVKIHTCSPL</sequence>
<accession>A0AC60A6C8</accession>
<evidence type="ECO:0000313" key="2">
    <source>
        <dbReference type="Proteomes" id="UP001162501"/>
    </source>
</evidence>
<reference evidence="1" key="2">
    <citation type="submission" date="2025-03" db="EMBL/GenBank/DDBJ databases">
        <authorList>
            <consortium name="ELIXIR-Norway"/>
            <consortium name="Elixir Norway"/>
        </authorList>
    </citation>
    <scope>NUCLEOTIDE SEQUENCE</scope>
</reference>